<dbReference type="GO" id="GO:0000390">
    <property type="term" value="P:spliceosomal complex disassembly"/>
    <property type="evidence" value="ECO:0007669"/>
    <property type="project" value="InterPro"/>
</dbReference>
<dbReference type="InterPro" id="IPR000467">
    <property type="entry name" value="G_patch_dom"/>
</dbReference>
<dbReference type="AlphaFoldDB" id="A0A7J9APY4"/>
<dbReference type="InterPro" id="IPR045211">
    <property type="entry name" value="TFP11/STIP/Ntr1"/>
</dbReference>
<dbReference type="PANTHER" id="PTHR23329:SF1">
    <property type="entry name" value="TUFTELIN-INTERACTING PROTEIN 11"/>
    <property type="match status" value="1"/>
</dbReference>
<keyword evidence="3" id="KW-1185">Reference proteome</keyword>
<evidence type="ECO:0000313" key="2">
    <source>
        <dbReference type="EMBL" id="MBA0725499.1"/>
    </source>
</evidence>
<feature type="domain" description="G-patch" evidence="1">
    <location>
        <begin position="31"/>
        <end position="76"/>
    </location>
</feature>
<reference evidence="2 3" key="1">
    <citation type="journal article" date="2019" name="Genome Biol. Evol.">
        <title>Insights into the evolution of the New World diploid cottons (Gossypium, subgenus Houzingenia) based on genome sequencing.</title>
        <authorList>
            <person name="Grover C.E."/>
            <person name="Arick M.A. 2nd"/>
            <person name="Thrash A."/>
            <person name="Conover J.L."/>
            <person name="Sanders W.S."/>
            <person name="Peterson D.G."/>
            <person name="Frelichowski J.E."/>
            <person name="Scheffler J.A."/>
            <person name="Scheffler B.E."/>
            <person name="Wendel J.F."/>
        </authorList>
    </citation>
    <scope>NUCLEOTIDE SEQUENCE [LARGE SCALE GENOMIC DNA]</scope>
    <source>
        <strain evidence="2">4</strain>
        <tissue evidence="2">Leaf</tissue>
    </source>
</reference>
<dbReference type="PANTHER" id="PTHR23329">
    <property type="entry name" value="TUFTELIN-INTERACTING PROTEIN 11-RELATED"/>
    <property type="match status" value="1"/>
</dbReference>
<dbReference type="EMBL" id="JABEZV010000011">
    <property type="protein sequence ID" value="MBA0725499.1"/>
    <property type="molecule type" value="Genomic_DNA"/>
</dbReference>
<proteinExistence type="predicted"/>
<dbReference type="Proteomes" id="UP000593574">
    <property type="component" value="Unassembled WGS sequence"/>
</dbReference>
<evidence type="ECO:0000259" key="1">
    <source>
        <dbReference type="PROSITE" id="PS50174"/>
    </source>
</evidence>
<accession>A0A7J9APY4</accession>
<comment type="caution">
    <text evidence="2">The sequence shown here is derived from an EMBL/GenBank/DDBJ whole genome shotgun (WGS) entry which is preliminary data.</text>
</comment>
<gene>
    <name evidence="2" type="ORF">Golax_022085</name>
</gene>
<name>A0A7J9APY4_9ROSI</name>
<dbReference type="GO" id="GO:0071008">
    <property type="term" value="C:U2-type post-mRNA release spliceosomal complex"/>
    <property type="evidence" value="ECO:0007669"/>
    <property type="project" value="TreeGrafter"/>
</dbReference>
<dbReference type="PROSITE" id="PS50174">
    <property type="entry name" value="G_PATCH"/>
    <property type="match status" value="1"/>
</dbReference>
<protein>
    <recommendedName>
        <fullName evidence="1">G-patch domain-containing protein</fullName>
    </recommendedName>
</protein>
<dbReference type="GO" id="GO:0003676">
    <property type="term" value="F:nucleic acid binding"/>
    <property type="evidence" value="ECO:0007669"/>
    <property type="project" value="InterPro"/>
</dbReference>
<sequence length="126" mass="14018">MEILIMEKKSLGGRREARGGNEDVGSFEKHTKGIGMKLLEKMGYKRGGLGTYGQGIVAPIEAKMMPKNMGMGFNDFKDAKLLGLQQLEERKSVSQQPVGKANERLQSKIAKGRKEQEYITMEELLA</sequence>
<dbReference type="SMART" id="SM00443">
    <property type="entry name" value="G_patch"/>
    <property type="match status" value="1"/>
</dbReference>
<evidence type="ECO:0000313" key="3">
    <source>
        <dbReference type="Proteomes" id="UP000593574"/>
    </source>
</evidence>
<organism evidence="2 3">
    <name type="scientific">Gossypium laxum</name>
    <dbReference type="NCBI Taxonomy" id="34288"/>
    <lineage>
        <taxon>Eukaryota</taxon>
        <taxon>Viridiplantae</taxon>
        <taxon>Streptophyta</taxon>
        <taxon>Embryophyta</taxon>
        <taxon>Tracheophyta</taxon>
        <taxon>Spermatophyta</taxon>
        <taxon>Magnoliopsida</taxon>
        <taxon>eudicotyledons</taxon>
        <taxon>Gunneridae</taxon>
        <taxon>Pentapetalae</taxon>
        <taxon>rosids</taxon>
        <taxon>malvids</taxon>
        <taxon>Malvales</taxon>
        <taxon>Malvaceae</taxon>
        <taxon>Malvoideae</taxon>
        <taxon>Gossypium</taxon>
    </lineage>
</organism>
<dbReference type="Pfam" id="PF01585">
    <property type="entry name" value="G-patch"/>
    <property type="match status" value="1"/>
</dbReference>